<dbReference type="KEGG" id="sutt:SUTMEG_10580"/>
<dbReference type="Proteomes" id="UP000271003">
    <property type="component" value="Chromosome"/>
</dbReference>
<keyword evidence="3" id="KW-1185">Reference proteome</keyword>
<accession>A0A2Z6IBY4</accession>
<organism evidence="2 3">
    <name type="scientific">Sutterella megalosphaeroides</name>
    <dbReference type="NCBI Taxonomy" id="2494234"/>
    <lineage>
        <taxon>Bacteria</taxon>
        <taxon>Pseudomonadati</taxon>
        <taxon>Pseudomonadota</taxon>
        <taxon>Betaproteobacteria</taxon>
        <taxon>Burkholderiales</taxon>
        <taxon>Sutterellaceae</taxon>
        <taxon>Sutterella</taxon>
    </lineage>
</organism>
<dbReference type="RefSeq" id="WP_120176800.1">
    <property type="nucleotide sequence ID" value="NZ_AP018786.1"/>
</dbReference>
<evidence type="ECO:0000313" key="3">
    <source>
        <dbReference type="Proteomes" id="UP000271003"/>
    </source>
</evidence>
<dbReference type="AlphaFoldDB" id="A0A2Z6IBY4"/>
<sequence length="78" mass="8626">MLEALFAFLAFLVFGALFFWILPFLLGLLSMFWTVCVGLVIFGAVCFLFPAAFAVPFGLIGIALVLFPILFLVAVFRD</sequence>
<reference evidence="2 3" key="1">
    <citation type="journal article" date="2018" name="Int. J. Syst. Evol. Microbiol.">
        <title>Mesosutterella multiformis gen. nov., sp. nov., a member of the family Sutterellaceae and Sutterella megalosphaeroides sp. nov., isolated from human faeces.</title>
        <authorList>
            <person name="Sakamoto M."/>
            <person name="Ikeyama N."/>
            <person name="Kunihiro T."/>
            <person name="Iino T."/>
            <person name="Yuki M."/>
            <person name="Ohkuma M."/>
        </authorList>
    </citation>
    <scope>NUCLEOTIDE SEQUENCE [LARGE SCALE GENOMIC DNA]</scope>
    <source>
        <strain evidence="2 3">6FBBBH3</strain>
    </source>
</reference>
<keyword evidence="1" id="KW-0812">Transmembrane</keyword>
<protein>
    <submittedName>
        <fullName evidence="2">Uncharacterized protein</fullName>
    </submittedName>
</protein>
<gene>
    <name evidence="2" type="ORF">SUTMEG_10580</name>
</gene>
<evidence type="ECO:0000256" key="1">
    <source>
        <dbReference type="SAM" id="Phobius"/>
    </source>
</evidence>
<evidence type="ECO:0000313" key="2">
    <source>
        <dbReference type="EMBL" id="BBF23167.1"/>
    </source>
</evidence>
<feature type="transmembrane region" description="Helical" evidence="1">
    <location>
        <begin position="32"/>
        <end position="51"/>
    </location>
</feature>
<feature type="transmembrane region" description="Helical" evidence="1">
    <location>
        <begin position="57"/>
        <end position="76"/>
    </location>
</feature>
<name>A0A2Z6IBY4_9BURK</name>
<keyword evidence="1" id="KW-1133">Transmembrane helix</keyword>
<dbReference type="EMBL" id="AP018786">
    <property type="protein sequence ID" value="BBF23167.1"/>
    <property type="molecule type" value="Genomic_DNA"/>
</dbReference>
<keyword evidence="1" id="KW-0472">Membrane</keyword>
<proteinExistence type="predicted"/>
<feature type="transmembrane region" description="Helical" evidence="1">
    <location>
        <begin position="6"/>
        <end position="25"/>
    </location>
</feature>